<proteinExistence type="predicted"/>
<dbReference type="Proteomes" id="UP000190027">
    <property type="component" value="Unassembled WGS sequence"/>
</dbReference>
<organism evidence="2 3">
    <name type="scientific">Paucidesulfovibrio gracilis DSM 16080</name>
    <dbReference type="NCBI Taxonomy" id="1121449"/>
    <lineage>
        <taxon>Bacteria</taxon>
        <taxon>Pseudomonadati</taxon>
        <taxon>Thermodesulfobacteriota</taxon>
        <taxon>Desulfovibrionia</taxon>
        <taxon>Desulfovibrionales</taxon>
        <taxon>Desulfovibrionaceae</taxon>
        <taxon>Paucidesulfovibrio</taxon>
    </lineage>
</organism>
<dbReference type="InterPro" id="IPR027417">
    <property type="entry name" value="P-loop_NTPase"/>
</dbReference>
<dbReference type="AlphaFoldDB" id="A0A1T4W339"/>
<reference evidence="2 3" key="1">
    <citation type="submission" date="2017-02" db="EMBL/GenBank/DDBJ databases">
        <authorList>
            <person name="Peterson S.W."/>
        </authorList>
    </citation>
    <scope>NUCLEOTIDE SEQUENCE [LARGE SCALE GENOMIC DNA]</scope>
    <source>
        <strain evidence="2 3">DSM 16080</strain>
    </source>
</reference>
<dbReference type="EMBL" id="FUYC01000001">
    <property type="protein sequence ID" value="SKA71559.1"/>
    <property type="molecule type" value="Genomic_DNA"/>
</dbReference>
<evidence type="ECO:0000313" key="2">
    <source>
        <dbReference type="EMBL" id="SKA71559.1"/>
    </source>
</evidence>
<dbReference type="STRING" id="1121449.SAMN02745704_00163"/>
<protein>
    <submittedName>
        <fullName evidence="2">Sulfotransferase family protein</fullName>
    </submittedName>
</protein>
<evidence type="ECO:0000256" key="1">
    <source>
        <dbReference type="ARBA" id="ARBA00022679"/>
    </source>
</evidence>
<dbReference type="Gene3D" id="3.40.50.300">
    <property type="entry name" value="P-loop containing nucleotide triphosphate hydrolases"/>
    <property type="match status" value="1"/>
</dbReference>
<evidence type="ECO:0000313" key="3">
    <source>
        <dbReference type="Proteomes" id="UP000190027"/>
    </source>
</evidence>
<dbReference type="Pfam" id="PF13469">
    <property type="entry name" value="Sulfotransfer_3"/>
    <property type="match status" value="1"/>
</dbReference>
<dbReference type="PANTHER" id="PTHR12788:SF10">
    <property type="entry name" value="PROTEIN-TYROSINE SULFOTRANSFERASE"/>
    <property type="match status" value="1"/>
</dbReference>
<sequence length="593" mass="66867">MFAQFIKRLGFHKSKDTVSIDRTPMLFPCGVSRSGTTLLSAALDAHSRVCMGYELLFKEQPGIQYMVDQVRSVQPDATNLKKAGSLLRQSGQVELGKWVSRCHRLGLGIDEFLNVLEKHAVSNGDRLDSLSLRLALLSSVLNEPGVRNGASHLGFKVTDTAYETYLALYPNSYFVYIVRDPRDVYASLMAADFGVGLRAAAQRWVKGIEAFQAFQAQHPDQCRILRYEDLVQDPGAALSEVFGMVGLEMEETVLAFQDSKARILDSSHPNAANLKKGFFGNSVGRYVRDLTRSEVQGIESRCGELMHALSYSAADLDSLLTYDIPADEFKAKQKWLSNKRKYWPEDYEELLAPYLGGAYELMTLQELYSDGPKLEKDVLVIRHDVDHDHVTARKIAEWEHKRGIRATYCLLHTAWYYGKLVDGKMRHTSDLIETARYLSSLGHEINFHNNLVATALKHAADPVALLKQELAYFRENGVEIKGTSTHGDGLCRTLNFRNWELFAECCDERFGGPRTLAYDSGDRILEMSLGKHSMRDFGLEYEAYDALRNIYHTDSGGNLRVRKNARGRRAIKRVAGTECQVVGVLTHPIWWGF</sequence>
<dbReference type="InterPro" id="IPR026634">
    <property type="entry name" value="TPST-like"/>
</dbReference>
<dbReference type="PANTHER" id="PTHR12788">
    <property type="entry name" value="PROTEIN-TYROSINE SULFOTRANSFERASE 2"/>
    <property type="match status" value="1"/>
</dbReference>
<name>A0A1T4W339_9BACT</name>
<accession>A0A1T4W339</accession>
<dbReference type="OrthoDB" id="3337911at2"/>
<keyword evidence="3" id="KW-1185">Reference proteome</keyword>
<keyword evidence="1 2" id="KW-0808">Transferase</keyword>
<dbReference type="RefSeq" id="WP_078715754.1">
    <property type="nucleotide sequence ID" value="NZ_FUYC01000001.1"/>
</dbReference>
<dbReference type="SUPFAM" id="SSF52540">
    <property type="entry name" value="P-loop containing nucleoside triphosphate hydrolases"/>
    <property type="match status" value="1"/>
</dbReference>
<dbReference type="GO" id="GO:0008476">
    <property type="term" value="F:protein-tyrosine sulfotransferase activity"/>
    <property type="evidence" value="ECO:0007669"/>
    <property type="project" value="InterPro"/>
</dbReference>
<gene>
    <name evidence="2" type="ORF">SAMN02745704_00163</name>
</gene>